<evidence type="ECO:0000313" key="2">
    <source>
        <dbReference type="EMBL" id="OGE65445.1"/>
    </source>
</evidence>
<dbReference type="SUPFAM" id="SSF53448">
    <property type="entry name" value="Nucleotide-diphospho-sugar transferases"/>
    <property type="match status" value="1"/>
</dbReference>
<dbReference type="CDD" id="cd04179">
    <property type="entry name" value="DPM_DPG-synthase_like"/>
    <property type="match status" value="1"/>
</dbReference>
<dbReference type="InterPro" id="IPR029044">
    <property type="entry name" value="Nucleotide-diphossugar_trans"/>
</dbReference>
<protein>
    <recommendedName>
        <fullName evidence="1">Glycosyltransferase 2-like domain-containing protein</fullName>
    </recommendedName>
</protein>
<dbReference type="Proteomes" id="UP000178017">
    <property type="component" value="Unassembled WGS sequence"/>
</dbReference>
<evidence type="ECO:0000259" key="1">
    <source>
        <dbReference type="Pfam" id="PF00535"/>
    </source>
</evidence>
<dbReference type="AlphaFoldDB" id="A0A1F5MJB0"/>
<gene>
    <name evidence="2" type="ORF">A3B49_00980</name>
</gene>
<name>A0A1F5MJB0_9BACT</name>
<proteinExistence type="predicted"/>
<accession>A0A1F5MJB0</accession>
<sequence>MIQHPISIVIPVYNEAEILQKVILKLQKQLATLTSNFEILIIENGSSDESARIGQQLSQSNKKIKYFHLERPSYGAALRYGYLKSTKKIIVNFSVDWIDLKFLNDAIAVLDKHSIVVASKMNSLSQDRRSLIRKIGGNIFHILTRILFDCPVSDTHGIKVIKKISTVPIIKKCHYGSEIFDTELIIRAHQKGLSITEIPIEVSELRAARSGIVKRAIKGVQQLLLLRYQMWLEMIFKKSE</sequence>
<organism evidence="2 3">
    <name type="scientific">Candidatus Daviesbacteria bacterium RIFCSPLOWO2_01_FULL_40_24</name>
    <dbReference type="NCBI Taxonomy" id="1797787"/>
    <lineage>
        <taxon>Bacteria</taxon>
        <taxon>Candidatus Daviesiibacteriota</taxon>
    </lineage>
</organism>
<dbReference type="PANTHER" id="PTHR10859:SF91">
    <property type="entry name" value="DOLICHYL-PHOSPHATE BETA-GLUCOSYLTRANSFERASE"/>
    <property type="match status" value="1"/>
</dbReference>
<dbReference type="EMBL" id="MFDO01000018">
    <property type="protein sequence ID" value="OGE65445.1"/>
    <property type="molecule type" value="Genomic_DNA"/>
</dbReference>
<dbReference type="PANTHER" id="PTHR10859">
    <property type="entry name" value="GLYCOSYL TRANSFERASE"/>
    <property type="match status" value="1"/>
</dbReference>
<dbReference type="GO" id="GO:0006487">
    <property type="term" value="P:protein N-linked glycosylation"/>
    <property type="evidence" value="ECO:0007669"/>
    <property type="project" value="TreeGrafter"/>
</dbReference>
<feature type="domain" description="Glycosyltransferase 2-like" evidence="1">
    <location>
        <begin position="7"/>
        <end position="118"/>
    </location>
</feature>
<dbReference type="InterPro" id="IPR001173">
    <property type="entry name" value="Glyco_trans_2-like"/>
</dbReference>
<dbReference type="Pfam" id="PF00535">
    <property type="entry name" value="Glycos_transf_2"/>
    <property type="match status" value="1"/>
</dbReference>
<reference evidence="2 3" key="1">
    <citation type="journal article" date="2016" name="Nat. Commun.">
        <title>Thousands of microbial genomes shed light on interconnected biogeochemical processes in an aquifer system.</title>
        <authorList>
            <person name="Anantharaman K."/>
            <person name="Brown C.T."/>
            <person name="Hug L.A."/>
            <person name="Sharon I."/>
            <person name="Castelle C.J."/>
            <person name="Probst A.J."/>
            <person name="Thomas B.C."/>
            <person name="Singh A."/>
            <person name="Wilkins M.J."/>
            <person name="Karaoz U."/>
            <person name="Brodie E.L."/>
            <person name="Williams K.H."/>
            <person name="Hubbard S.S."/>
            <person name="Banfield J.F."/>
        </authorList>
    </citation>
    <scope>NUCLEOTIDE SEQUENCE [LARGE SCALE GENOMIC DNA]</scope>
</reference>
<dbReference type="Gene3D" id="3.90.550.10">
    <property type="entry name" value="Spore Coat Polysaccharide Biosynthesis Protein SpsA, Chain A"/>
    <property type="match status" value="1"/>
</dbReference>
<evidence type="ECO:0000313" key="3">
    <source>
        <dbReference type="Proteomes" id="UP000178017"/>
    </source>
</evidence>
<comment type="caution">
    <text evidence="2">The sequence shown here is derived from an EMBL/GenBank/DDBJ whole genome shotgun (WGS) entry which is preliminary data.</text>
</comment>